<feature type="compositionally biased region" description="Low complexity" evidence="1">
    <location>
        <begin position="255"/>
        <end position="264"/>
    </location>
</feature>
<accession>A0A9C7EYP0</accession>
<feature type="region of interest" description="Disordered" evidence="1">
    <location>
        <begin position="248"/>
        <end position="271"/>
    </location>
</feature>
<feature type="compositionally biased region" description="Basic and acidic residues" evidence="1">
    <location>
        <begin position="196"/>
        <end position="205"/>
    </location>
</feature>
<evidence type="ECO:0000256" key="1">
    <source>
        <dbReference type="SAM" id="MobiDB-lite"/>
    </source>
</evidence>
<evidence type="ECO:0000313" key="3">
    <source>
        <dbReference type="EMBL" id="BDT62575.1"/>
    </source>
</evidence>
<feature type="compositionally biased region" description="Basic residues" evidence="1">
    <location>
        <begin position="184"/>
        <end position="195"/>
    </location>
</feature>
<organism evidence="3">
    <name type="scientific">Metapenaeus ensis majanivirus</name>
    <dbReference type="NCBI Taxonomy" id="2984279"/>
    <lineage>
        <taxon>Viruses</taxon>
        <taxon>Viruses incertae sedis</taxon>
        <taxon>Naldaviricetes</taxon>
        <taxon>Nimaviridae</taxon>
    </lineage>
</organism>
<keyword evidence="2" id="KW-0472">Membrane</keyword>
<feature type="region of interest" description="Disordered" evidence="1">
    <location>
        <begin position="184"/>
        <end position="215"/>
    </location>
</feature>
<reference evidence="3" key="1">
    <citation type="submission" date="2022-10" db="EMBL/GenBank/DDBJ databases">
        <title>Genome sequences of endogenous nimaviruses in decapod crustaceans.</title>
        <authorList>
            <person name="Kawato S."/>
            <person name="Nozaki R."/>
            <person name="Kondo H."/>
            <person name="Hirono I."/>
        </authorList>
    </citation>
    <scope>NUCLEOTIDE SEQUENCE</scope>
    <source>
        <strain evidence="3">Mikawa-1</strain>
    </source>
</reference>
<evidence type="ECO:0000256" key="2">
    <source>
        <dbReference type="SAM" id="Phobius"/>
    </source>
</evidence>
<keyword evidence="2" id="KW-1133">Transmembrane helix</keyword>
<protein>
    <submittedName>
        <fullName evidence="3">Wsv137-like protein</fullName>
    </submittedName>
</protein>
<dbReference type="EMBL" id="LC738876">
    <property type="protein sequence ID" value="BDT62575.1"/>
    <property type="molecule type" value="Genomic_DNA"/>
</dbReference>
<proteinExistence type="predicted"/>
<sequence>MNDGTTNLMNDGTTNLMNCSTTNLMHLEVTLSDFINFISSNAGVNILKSIFMYGIQNNFDKENLWKICLSQTCIQTGITFRLDDDNDKEGIIENVKTRLVVDNDDTSCGEKYYLFIVRKFETILNIIRFLSVKELSSSSSSSYLNNDNVKRIKTSVNFPIKLTKLNADVLATMIYQNAKCKIEKKKKKQKKKKEKKEKEKKEKEEKKRKKKKKDYTTIATATATATTTIAIAIATVWFSLADIHVNNNNNDDDNNNNNNSNNNNDNDKKEINVDNNNYLSLYLHNKKSKHLSQDKFKINGNPINIYEYDRNDIIAIHNFFSSSTFHKVHCCNPKHNDRNPSMHLYLKKNVWYSLIDKWLLTRDEIDRLQMEEDQAINSNMTRFRNFNIILFILSAHCFACNYHENFLTRWQLRQVLKKYYY</sequence>
<name>A0A9C7EYP0_9VIRU</name>
<feature type="transmembrane region" description="Helical" evidence="2">
    <location>
        <begin position="215"/>
        <end position="240"/>
    </location>
</feature>
<keyword evidence="2" id="KW-0812">Transmembrane</keyword>